<evidence type="ECO:0000256" key="1">
    <source>
        <dbReference type="ARBA" id="ARBA00004245"/>
    </source>
</evidence>
<dbReference type="HOGENOM" id="CLU_002404_1_0_10"/>
<evidence type="ECO:0000256" key="5">
    <source>
        <dbReference type="ARBA" id="ARBA00022737"/>
    </source>
</evidence>
<evidence type="ECO:0000313" key="15">
    <source>
        <dbReference type="Proteomes" id="UP000008461"/>
    </source>
</evidence>
<feature type="repeat" description="TPR" evidence="10">
    <location>
        <begin position="281"/>
        <end position="314"/>
    </location>
</feature>
<dbReference type="STRING" id="760192.Halhy_4409"/>
<dbReference type="GO" id="GO:0005874">
    <property type="term" value="C:microtubule"/>
    <property type="evidence" value="ECO:0007669"/>
    <property type="project" value="UniProtKB-KW"/>
</dbReference>
<keyword evidence="3" id="KW-0963">Cytoplasm</keyword>
<evidence type="ECO:0000313" key="14">
    <source>
        <dbReference type="EMBL" id="AEE52253.1"/>
    </source>
</evidence>
<feature type="signal peptide" evidence="12">
    <location>
        <begin position="1"/>
        <end position="18"/>
    </location>
</feature>
<reference evidence="14 15" key="1">
    <citation type="journal article" date="2011" name="Stand. Genomic Sci.">
        <title>Complete genome sequence of Haliscomenobacter hydrossis type strain (O).</title>
        <authorList>
            <consortium name="US DOE Joint Genome Institute (JGI-PGF)"/>
            <person name="Daligault H."/>
            <person name="Lapidus A."/>
            <person name="Zeytun A."/>
            <person name="Nolan M."/>
            <person name="Lucas S."/>
            <person name="Del Rio T.G."/>
            <person name="Tice H."/>
            <person name="Cheng J.F."/>
            <person name="Tapia R."/>
            <person name="Han C."/>
            <person name="Goodwin L."/>
            <person name="Pitluck S."/>
            <person name="Liolios K."/>
            <person name="Pagani I."/>
            <person name="Ivanova N."/>
            <person name="Huntemann M."/>
            <person name="Mavromatis K."/>
            <person name="Mikhailova N."/>
            <person name="Pati A."/>
            <person name="Chen A."/>
            <person name="Palaniappan K."/>
            <person name="Land M."/>
            <person name="Hauser L."/>
            <person name="Brambilla E.M."/>
            <person name="Rohde M."/>
            <person name="Verbarg S."/>
            <person name="Goker M."/>
            <person name="Bristow J."/>
            <person name="Eisen J.A."/>
            <person name="Markowitz V."/>
            <person name="Hugenholtz P."/>
            <person name="Kyrpides N.C."/>
            <person name="Klenk H.P."/>
            <person name="Woyke T."/>
        </authorList>
    </citation>
    <scope>NUCLEOTIDE SEQUENCE [LARGE SCALE GENOMIC DNA]</scope>
    <source>
        <strain evidence="15">ATCC 27775 / DSM 1100 / LMG 10767 / O</strain>
    </source>
</reference>
<dbReference type="OrthoDB" id="9771112at2"/>
<dbReference type="Proteomes" id="UP000008461">
    <property type="component" value="Chromosome"/>
</dbReference>
<dbReference type="KEGG" id="hhy:Halhy_4409"/>
<evidence type="ECO:0000256" key="3">
    <source>
        <dbReference type="ARBA" id="ARBA00022490"/>
    </source>
</evidence>
<feature type="repeat" description="TPR" evidence="10">
    <location>
        <begin position="239"/>
        <end position="272"/>
    </location>
</feature>
<protein>
    <submittedName>
        <fullName evidence="14">Tetratricopeptide TPR_1 repeat-containing protein</fullName>
    </submittedName>
</protein>
<evidence type="ECO:0000256" key="6">
    <source>
        <dbReference type="ARBA" id="ARBA00022803"/>
    </source>
</evidence>
<dbReference type="InterPro" id="IPR002151">
    <property type="entry name" value="Kinesin_light"/>
</dbReference>
<dbReference type="PANTHER" id="PTHR45783">
    <property type="entry name" value="KINESIN LIGHT CHAIN"/>
    <property type="match status" value="1"/>
</dbReference>
<dbReference type="RefSeq" id="WP_013766791.1">
    <property type="nucleotide sequence ID" value="NC_015510.1"/>
</dbReference>
<evidence type="ECO:0000256" key="9">
    <source>
        <dbReference type="ARBA" id="ARBA00023212"/>
    </source>
</evidence>
<dbReference type="PRINTS" id="PR00381">
    <property type="entry name" value="KINESINLIGHT"/>
</dbReference>
<keyword evidence="5" id="KW-0677">Repeat</keyword>
<name>F4KQW8_HALH1</name>
<keyword evidence="12" id="KW-0732">Signal</keyword>
<keyword evidence="9" id="KW-0206">Cytoskeleton</keyword>
<feature type="chain" id="PRO_5003310219" evidence="12">
    <location>
        <begin position="19"/>
        <end position="992"/>
    </location>
</feature>
<keyword evidence="15" id="KW-1185">Reference proteome</keyword>
<keyword evidence="7 11" id="KW-0175">Coiled coil</keyword>
<comment type="subcellular location">
    <subcellularLocation>
        <location evidence="1">Cytoplasm</location>
        <location evidence="1">Cytoskeleton</location>
    </subcellularLocation>
</comment>
<dbReference type="eggNOG" id="COG4995">
    <property type="taxonomic scope" value="Bacteria"/>
</dbReference>
<accession>F4KQW8</accession>
<evidence type="ECO:0000256" key="8">
    <source>
        <dbReference type="ARBA" id="ARBA00023175"/>
    </source>
</evidence>
<comment type="similarity">
    <text evidence="2">Belongs to the kinesin light chain family.</text>
</comment>
<evidence type="ECO:0000256" key="10">
    <source>
        <dbReference type="PROSITE-ProRule" id="PRU00339"/>
    </source>
</evidence>
<dbReference type="PANTHER" id="PTHR45783:SF3">
    <property type="entry name" value="KINESIN LIGHT CHAIN"/>
    <property type="match status" value="1"/>
</dbReference>
<feature type="repeat" description="TPR" evidence="10">
    <location>
        <begin position="113"/>
        <end position="146"/>
    </location>
</feature>
<feature type="coiled-coil region" evidence="11">
    <location>
        <begin position="534"/>
        <end position="561"/>
    </location>
</feature>
<evidence type="ECO:0000256" key="11">
    <source>
        <dbReference type="SAM" id="Coils"/>
    </source>
</evidence>
<organism evidence="14 15">
    <name type="scientific">Haliscomenobacter hydrossis (strain ATCC 27775 / DSM 1100 / LMG 10767 / O)</name>
    <dbReference type="NCBI Taxonomy" id="760192"/>
    <lineage>
        <taxon>Bacteria</taxon>
        <taxon>Pseudomonadati</taxon>
        <taxon>Bacteroidota</taxon>
        <taxon>Saprospiria</taxon>
        <taxon>Saprospirales</taxon>
        <taxon>Haliscomenobacteraceae</taxon>
        <taxon>Haliscomenobacter</taxon>
    </lineage>
</organism>
<dbReference type="eggNOG" id="COG0457">
    <property type="taxonomic scope" value="Bacteria"/>
</dbReference>
<keyword evidence="8" id="KW-0505">Motor protein</keyword>
<feature type="domain" description="CHAT" evidence="13">
    <location>
        <begin position="649"/>
        <end position="991"/>
    </location>
</feature>
<dbReference type="EMBL" id="CP002691">
    <property type="protein sequence ID" value="AEE52253.1"/>
    <property type="molecule type" value="Genomic_DNA"/>
</dbReference>
<keyword evidence="4" id="KW-0493">Microtubule</keyword>
<dbReference type="InterPro" id="IPR024983">
    <property type="entry name" value="CHAT_dom"/>
</dbReference>
<gene>
    <name evidence="14" type="ordered locus">Halhy_4409</name>
</gene>
<dbReference type="AlphaFoldDB" id="F4KQW8"/>
<evidence type="ECO:0000259" key="13">
    <source>
        <dbReference type="Pfam" id="PF12770"/>
    </source>
</evidence>
<dbReference type="Pfam" id="PF12770">
    <property type="entry name" value="CHAT"/>
    <property type="match status" value="1"/>
</dbReference>
<dbReference type="GO" id="GO:0019894">
    <property type="term" value="F:kinesin binding"/>
    <property type="evidence" value="ECO:0007669"/>
    <property type="project" value="TreeGrafter"/>
</dbReference>
<dbReference type="Gene3D" id="1.25.40.10">
    <property type="entry name" value="Tetratricopeptide repeat domain"/>
    <property type="match status" value="3"/>
</dbReference>
<evidence type="ECO:0000256" key="4">
    <source>
        <dbReference type="ARBA" id="ARBA00022701"/>
    </source>
</evidence>
<keyword evidence="6 10" id="KW-0802">TPR repeat</keyword>
<dbReference type="GO" id="GO:0005737">
    <property type="term" value="C:cytoplasm"/>
    <property type="evidence" value="ECO:0007669"/>
    <property type="project" value="TreeGrafter"/>
</dbReference>
<dbReference type="Pfam" id="PF13374">
    <property type="entry name" value="TPR_10"/>
    <property type="match status" value="1"/>
</dbReference>
<reference key="2">
    <citation type="submission" date="2011-04" db="EMBL/GenBank/DDBJ databases">
        <title>Complete sequence of chromosome of Haliscomenobacter hydrossis DSM 1100.</title>
        <authorList>
            <consortium name="US DOE Joint Genome Institute (JGI-PGF)"/>
            <person name="Lucas S."/>
            <person name="Han J."/>
            <person name="Lapidus A."/>
            <person name="Bruce D."/>
            <person name="Goodwin L."/>
            <person name="Pitluck S."/>
            <person name="Peters L."/>
            <person name="Kyrpides N."/>
            <person name="Mavromatis K."/>
            <person name="Ivanova N."/>
            <person name="Ovchinnikova G."/>
            <person name="Pagani I."/>
            <person name="Daligault H."/>
            <person name="Detter J.C."/>
            <person name="Han C."/>
            <person name="Land M."/>
            <person name="Hauser L."/>
            <person name="Markowitz V."/>
            <person name="Cheng J.-F."/>
            <person name="Hugenholtz P."/>
            <person name="Woyke T."/>
            <person name="Wu D."/>
            <person name="Verbarg S."/>
            <person name="Frueling A."/>
            <person name="Brambilla E."/>
            <person name="Klenk H.-P."/>
            <person name="Eisen J.A."/>
        </authorList>
    </citation>
    <scope>NUCLEOTIDE SEQUENCE</scope>
    <source>
        <strain>DSM 1100</strain>
    </source>
</reference>
<feature type="repeat" description="TPR" evidence="10">
    <location>
        <begin position="323"/>
        <end position="356"/>
    </location>
</feature>
<dbReference type="Pfam" id="PF13424">
    <property type="entry name" value="TPR_12"/>
    <property type="match status" value="4"/>
</dbReference>
<evidence type="ECO:0000256" key="7">
    <source>
        <dbReference type="ARBA" id="ARBA00023054"/>
    </source>
</evidence>
<dbReference type="InterPro" id="IPR011990">
    <property type="entry name" value="TPR-like_helical_dom_sf"/>
</dbReference>
<dbReference type="SUPFAM" id="SSF48452">
    <property type="entry name" value="TPR-like"/>
    <property type="match status" value="2"/>
</dbReference>
<evidence type="ECO:0000256" key="2">
    <source>
        <dbReference type="ARBA" id="ARBA00009622"/>
    </source>
</evidence>
<dbReference type="SMART" id="SM00028">
    <property type="entry name" value="TPR"/>
    <property type="match status" value="9"/>
</dbReference>
<dbReference type="GO" id="GO:0005871">
    <property type="term" value="C:kinesin complex"/>
    <property type="evidence" value="ECO:0007669"/>
    <property type="project" value="InterPro"/>
</dbReference>
<proteinExistence type="inferred from homology"/>
<dbReference type="InterPro" id="IPR019734">
    <property type="entry name" value="TPR_rpt"/>
</dbReference>
<sequence length="992" mass="110050">MRNYLCLALCLITGLLSAQTVDSVALRRVDSLIQVSRTLSSKREFDKALEVNAAAEKLALEKLGKESAAYGNCAFNRGRVNALKRDNSEAEKWYLEAIAIREKVLGKQHSDYAGALNNLAILYKSMGKYDQAEPLYLEAMETRKKALGKEHPNYAASLYNLALFFQDIGKYEKAELLLLEAKDIFGKVRGKEHPDYAASMNGLALIYMDMGKYENAEALYLEATTIREKVQGKDNSDYAESLNNLASLYRSMGNYEKAEQLHLQAIAIKGKILRKEHPSYALSLNNLAILYRAMGSYEKAEQLYLEATTIKEKTLGKEHPGYALSLNNLAILYWIMGNYEKAEPLYLQAIAIREKKLGKEHPEYASSLNNLALLYLDMGRYEMVESLQLQAKVIREKALGAAHPDFAESLGNLAILYMANNNYAKAESFYIECSQANQSLLEKAIRHLSERELGKYLNKFSESQDQALSFVKLSTSKEATAACFDNSLFYKGFLLQTGGQLKRLSLSDPTAAENFNLLKSYERRLATQYSQPIAQRDSAAIADLEAKANDLEKDLAQTVAGFGQALRQVKWQEVQTALKPGEAAIEFVSYRFYHKNKTDSTLYAALLLLPGKDSPKFIPLFEEKQLTALLKTDGSPQAPFYNDLYANDKKGEQLYDLIWKPISGALPQGATVYCSPSGLLHRLNLGAIPTPDGKTLAEKNRLSILGSTRQLVVPPLPTTQQSATAQLYGGIQYDATPTVAINTTAKPEDLAARSGPDITQNDSTLRGENWNYLRWTEVEISAAANVMKSKGIVSNLKKGSEATEESFKALGEGSPSPRILHVATHGFFFPDPKELKPGEGQAIGEKTFKVSDNPMIRSGLLLAGGNHAWKTGNPLRPELEDGILTAYEISQMNLSNTELVVLSACETGLGDLVGNEGVYGLQRAFKIAGAKYLIMSLWQVPDFQTQVFMTAFYKHWLEGKMAVPEAFRATQAELRGKYSGEAFKWAGFVLVE</sequence>
<dbReference type="PROSITE" id="PS50005">
    <property type="entry name" value="TPR"/>
    <property type="match status" value="4"/>
</dbReference>
<dbReference type="GO" id="GO:0007018">
    <property type="term" value="P:microtubule-based movement"/>
    <property type="evidence" value="ECO:0007669"/>
    <property type="project" value="TreeGrafter"/>
</dbReference>
<evidence type="ECO:0000256" key="12">
    <source>
        <dbReference type="SAM" id="SignalP"/>
    </source>
</evidence>